<reference evidence="2" key="1">
    <citation type="submission" date="2016-10" db="EMBL/GenBank/DDBJ databases">
        <authorList>
            <person name="Varghese N."/>
            <person name="Submissions S."/>
        </authorList>
    </citation>
    <scope>NUCLEOTIDE SEQUENCE [LARGE SCALE GENOMIC DNA]</scope>
    <source>
        <strain evidence="2">CGMCC 4.6609</strain>
    </source>
</reference>
<name>A0A1H0WTN5_9PSEU</name>
<dbReference type="Pfam" id="PF09344">
    <property type="entry name" value="Cas_CT1975"/>
    <property type="match status" value="1"/>
</dbReference>
<dbReference type="InterPro" id="IPR010148">
    <property type="entry name" value="CRISPR-assoc_prot_CT1975"/>
</dbReference>
<keyword evidence="2" id="KW-1185">Reference proteome</keyword>
<evidence type="ECO:0000313" key="1">
    <source>
        <dbReference type="EMBL" id="SDP94073.1"/>
    </source>
</evidence>
<organism evidence="1 2">
    <name type="scientific">Lentzea jiangxiensis</name>
    <dbReference type="NCBI Taxonomy" id="641025"/>
    <lineage>
        <taxon>Bacteria</taxon>
        <taxon>Bacillati</taxon>
        <taxon>Actinomycetota</taxon>
        <taxon>Actinomycetes</taxon>
        <taxon>Pseudonocardiales</taxon>
        <taxon>Pseudonocardiaceae</taxon>
        <taxon>Lentzea</taxon>
    </lineage>
</organism>
<dbReference type="EMBL" id="FNIX01000023">
    <property type="protein sequence ID" value="SDP94073.1"/>
    <property type="molecule type" value="Genomic_DNA"/>
</dbReference>
<dbReference type="Proteomes" id="UP000199691">
    <property type="component" value="Unassembled WGS sequence"/>
</dbReference>
<accession>A0A1H0WTN5</accession>
<evidence type="ECO:0000313" key="2">
    <source>
        <dbReference type="Proteomes" id="UP000199691"/>
    </source>
</evidence>
<sequence length="377" mass="40671">MARTIIDIHVIQTVPPSNLNRDDTGSPKTAIYGGQRRARVSSQAWKRATRHAFAGLLDDSELGVRTKRVVELLAQEITAQDAGLAESAVELATEVLTAAGITVKAPRKADALHEAEFLLFLSRRQVQNLAELAITAAHDAGEGKVAVDKKEARARADREHSVDVSLFGRMVANATDLNVDAAAQVAHALSVHAVDNEYDYFTAVDDHKNADDMEDAGAGMIGTVEFNSSTLYRYATVDVNRLQDNLGDAQATRRAVEAFVRAFVSSMPTGKQNTFANRTLPDAVLVVARETQSINLVGAFEEAIYAQTGRIAEAIQRLTDHARDLHQAYDEQPVAAWAFGVGDKKVAPLSELAQRSTFDTTVTEVGALVAGRLAAQP</sequence>
<dbReference type="RefSeq" id="WP_090104101.1">
    <property type="nucleotide sequence ID" value="NZ_FNIX01000023.1"/>
</dbReference>
<dbReference type="OrthoDB" id="5291250at2"/>
<dbReference type="AlphaFoldDB" id="A0A1H0WTN5"/>
<protein>
    <submittedName>
        <fullName evidence="1">CRISPR system Cascade subunit CasC</fullName>
    </submittedName>
</protein>
<dbReference type="NCBIfam" id="TIGR01869">
    <property type="entry name" value="casC_Cse4"/>
    <property type="match status" value="1"/>
</dbReference>
<proteinExistence type="predicted"/>
<gene>
    <name evidence="1" type="ORF">SAMN05421507_12323</name>
</gene>
<dbReference type="STRING" id="641025.SAMN05421507_12323"/>